<keyword evidence="8" id="KW-1185">Reference proteome</keyword>
<dbReference type="Proteomes" id="UP000014417">
    <property type="component" value="Unassembled WGS sequence"/>
</dbReference>
<keyword evidence="2 6" id="KW-0812">Transmembrane</keyword>
<evidence type="ECO:0000256" key="3">
    <source>
        <dbReference type="ARBA" id="ARBA00022989"/>
    </source>
</evidence>
<reference evidence="7 8" key="1">
    <citation type="submission" date="2013-04" db="EMBL/GenBank/DDBJ databases">
        <title>The Genome Sequence of Propionimicrobium lymphophilum ACS-093-V-SCH5.</title>
        <authorList>
            <consortium name="The Broad Institute Genomics Platform"/>
            <person name="Earl A."/>
            <person name="Ward D."/>
            <person name="Feldgarden M."/>
            <person name="Gevers D."/>
            <person name="Saerens B."/>
            <person name="Vaneechoutte M."/>
            <person name="Walker B."/>
            <person name="Young S."/>
            <person name="Zeng Q."/>
            <person name="Gargeya S."/>
            <person name="Fitzgerald M."/>
            <person name="Haas B."/>
            <person name="Abouelleil A."/>
            <person name="Allen A.W."/>
            <person name="Alvarado L."/>
            <person name="Arachchi H.M."/>
            <person name="Berlin A.M."/>
            <person name="Chapman S.B."/>
            <person name="Gainer-Dewar J."/>
            <person name="Goldberg J."/>
            <person name="Griggs A."/>
            <person name="Gujja S."/>
            <person name="Hansen M."/>
            <person name="Howarth C."/>
            <person name="Imamovic A."/>
            <person name="Ireland A."/>
            <person name="Larimer J."/>
            <person name="McCowan C."/>
            <person name="Murphy C."/>
            <person name="Pearson M."/>
            <person name="Poon T.W."/>
            <person name="Priest M."/>
            <person name="Roberts A."/>
            <person name="Saif S."/>
            <person name="Shea T."/>
            <person name="Sisk P."/>
            <person name="Sykes S."/>
            <person name="Wortman J."/>
            <person name="Nusbaum C."/>
            <person name="Birren B."/>
        </authorList>
    </citation>
    <scope>NUCLEOTIDE SEQUENCE [LARGE SCALE GENOMIC DNA]</scope>
    <source>
        <strain evidence="7 8">ACS-093-V-SCH5</strain>
    </source>
</reference>
<dbReference type="InterPro" id="IPR032808">
    <property type="entry name" value="DoxX"/>
</dbReference>
<evidence type="ECO:0000313" key="8">
    <source>
        <dbReference type="Proteomes" id="UP000014417"/>
    </source>
</evidence>
<feature type="transmembrane region" description="Helical" evidence="6">
    <location>
        <begin position="196"/>
        <end position="218"/>
    </location>
</feature>
<evidence type="ECO:0000256" key="2">
    <source>
        <dbReference type="ARBA" id="ARBA00022692"/>
    </source>
</evidence>
<comment type="caution">
    <text evidence="7">The sequence shown here is derived from an EMBL/GenBank/DDBJ whole genome shotgun (WGS) entry which is preliminary data.</text>
</comment>
<accession>S2VXX5</accession>
<evidence type="ECO:0008006" key="9">
    <source>
        <dbReference type="Google" id="ProtNLM"/>
    </source>
</evidence>
<dbReference type="EMBL" id="AGZR01000009">
    <property type="protein sequence ID" value="EPD32363.1"/>
    <property type="molecule type" value="Genomic_DNA"/>
</dbReference>
<dbReference type="GO" id="GO:0016020">
    <property type="term" value="C:membrane"/>
    <property type="evidence" value="ECO:0007669"/>
    <property type="project" value="UniProtKB-SubCell"/>
</dbReference>
<feature type="transmembrane region" description="Helical" evidence="6">
    <location>
        <begin position="158"/>
        <end position="176"/>
    </location>
</feature>
<gene>
    <name evidence="7" type="ORF">HMPREF9306_01932</name>
</gene>
<dbReference type="HOGENOM" id="CLU_1208940_0_0_11"/>
<keyword evidence="3 6" id="KW-1133">Transmembrane helix</keyword>
<evidence type="ECO:0000256" key="6">
    <source>
        <dbReference type="SAM" id="Phobius"/>
    </source>
</evidence>
<dbReference type="AlphaFoldDB" id="S2VXX5"/>
<feature type="compositionally biased region" description="Low complexity" evidence="5">
    <location>
        <begin position="37"/>
        <end position="46"/>
    </location>
</feature>
<dbReference type="RefSeq" id="WP_016456738.1">
    <property type="nucleotide sequence ID" value="NZ_KE150269.1"/>
</dbReference>
<proteinExistence type="predicted"/>
<evidence type="ECO:0000313" key="7">
    <source>
        <dbReference type="EMBL" id="EPD32363.1"/>
    </source>
</evidence>
<feature type="transmembrane region" description="Helical" evidence="6">
    <location>
        <begin position="131"/>
        <end position="151"/>
    </location>
</feature>
<feature type="region of interest" description="Disordered" evidence="5">
    <location>
        <begin position="1"/>
        <end position="50"/>
    </location>
</feature>
<protein>
    <recommendedName>
        <fullName evidence="9">DoxX family protein</fullName>
    </recommendedName>
</protein>
<comment type="subcellular location">
    <subcellularLocation>
        <location evidence="1">Membrane</location>
        <topology evidence="1">Multi-pass membrane protein</topology>
    </subcellularLocation>
</comment>
<dbReference type="STRING" id="883161.HMPREF9306_01932"/>
<evidence type="ECO:0000256" key="1">
    <source>
        <dbReference type="ARBA" id="ARBA00004141"/>
    </source>
</evidence>
<name>S2VXX5_9ACTN</name>
<keyword evidence="4 6" id="KW-0472">Membrane</keyword>
<evidence type="ECO:0000256" key="5">
    <source>
        <dbReference type="SAM" id="MobiDB-lite"/>
    </source>
</evidence>
<sequence length="229" mass="24431">MSENVNSGLSGASPAKPRDPDELQTPVSEPEPMPENAALGNPAAAASDEQLVRELEDRDKLLGNVRQDPEPEVVVVEKEGKKVTDKFFGSLGLFLLRIVMAALLAVIGWQVLVDQGGYADALTGAGVPANVSGWLALAAGIGMLLACVLLLIGWGTRIVGLLLTVAGVAVLAFFRFGPFNPIMEGHTGFYGDRDLLFTVCAFLMFMLGAGGWSVDAAYRRSRDKRKNQD</sequence>
<dbReference type="Pfam" id="PF07681">
    <property type="entry name" value="DoxX"/>
    <property type="match status" value="1"/>
</dbReference>
<organism evidence="7 8">
    <name type="scientific">Propionimicrobium lymphophilum ACS-093-V-SCH5</name>
    <dbReference type="NCBI Taxonomy" id="883161"/>
    <lineage>
        <taxon>Bacteria</taxon>
        <taxon>Bacillati</taxon>
        <taxon>Actinomycetota</taxon>
        <taxon>Actinomycetes</taxon>
        <taxon>Propionibacteriales</taxon>
        <taxon>Propionibacteriaceae</taxon>
        <taxon>Propionimicrobium</taxon>
    </lineage>
</organism>
<feature type="transmembrane region" description="Helical" evidence="6">
    <location>
        <begin position="87"/>
        <end position="111"/>
    </location>
</feature>
<dbReference type="OrthoDB" id="3731535at2"/>
<feature type="compositionally biased region" description="Polar residues" evidence="5">
    <location>
        <begin position="1"/>
        <end position="10"/>
    </location>
</feature>
<evidence type="ECO:0000256" key="4">
    <source>
        <dbReference type="ARBA" id="ARBA00023136"/>
    </source>
</evidence>